<keyword evidence="8 10" id="KW-0539">Nucleus</keyword>
<comment type="similarity">
    <text evidence="2 10">Belongs to the Mediator complex subunit 21 family.</text>
</comment>
<dbReference type="HOGENOM" id="CLU_094271_0_1_1"/>
<dbReference type="eggNOG" id="KOG1510">
    <property type="taxonomic scope" value="Eukaryota"/>
</dbReference>
<evidence type="ECO:0000313" key="13">
    <source>
        <dbReference type="EMBL" id="EME47699.1"/>
    </source>
</evidence>
<dbReference type="SUPFAM" id="SSF140718">
    <property type="entry name" value="Mediator hinge subcomplex-like"/>
    <property type="match status" value="1"/>
</dbReference>
<proteinExistence type="inferred from homology"/>
<name>N1PZR4_DOTSN</name>
<dbReference type="Proteomes" id="UP000016933">
    <property type="component" value="Unassembled WGS sequence"/>
</dbReference>
<dbReference type="OrthoDB" id="526653at2759"/>
<keyword evidence="11" id="KW-0175">Coiled coil</keyword>
<dbReference type="PANTHER" id="PTHR13381:SF0">
    <property type="entry name" value="MEDIATOR OF RNA POLYMERASE II TRANSCRIPTION SUBUNIT 21"/>
    <property type="match status" value="1"/>
</dbReference>
<evidence type="ECO:0000256" key="9">
    <source>
        <dbReference type="ARBA" id="ARBA00025687"/>
    </source>
</evidence>
<dbReference type="InterPro" id="IPR037212">
    <property type="entry name" value="Med7/Med21-like"/>
</dbReference>
<gene>
    <name evidence="13" type="ORF">DOTSEDRAFT_123526</name>
</gene>
<evidence type="ECO:0000256" key="12">
    <source>
        <dbReference type="SAM" id="MobiDB-lite"/>
    </source>
</evidence>
<feature type="coiled-coil region" evidence="11">
    <location>
        <begin position="115"/>
        <end position="149"/>
    </location>
</feature>
<dbReference type="GO" id="GO:0016592">
    <property type="term" value="C:mediator complex"/>
    <property type="evidence" value="ECO:0007669"/>
    <property type="project" value="UniProtKB-UniRule"/>
</dbReference>
<protein>
    <recommendedName>
        <fullName evidence="4 10">Mediator of RNA polymerase II transcription subunit 21</fullName>
    </recommendedName>
</protein>
<evidence type="ECO:0000256" key="5">
    <source>
        <dbReference type="ARBA" id="ARBA00023015"/>
    </source>
</evidence>
<dbReference type="PANTHER" id="PTHR13381">
    <property type="entry name" value="RNA POLYMERASE II HOLOENZYME COMPONENT SRB7"/>
    <property type="match status" value="1"/>
</dbReference>
<dbReference type="STRING" id="675120.N1PZR4"/>
<evidence type="ECO:0000256" key="10">
    <source>
        <dbReference type="RuleBase" id="RU366036"/>
    </source>
</evidence>
<comment type="function">
    <text evidence="9 10">Component of the Mediator complex, a coactivator involved in the regulated transcription of nearly all RNA polymerase II-dependent genes. Mediator functions as a bridge to convey information from gene-specific regulatory proteins to the basal RNA polymerase II transcription machinery. Mediator is recruited to promoters by direct interactions with regulatory proteins and serves as a scaffold for the assembly of a functional preinitiation complex with RNA polymerase II and the general transcription factors.</text>
</comment>
<comment type="subcellular location">
    <subcellularLocation>
        <location evidence="1 10">Nucleus</location>
    </subcellularLocation>
</comment>
<organism evidence="13 14">
    <name type="scientific">Dothistroma septosporum (strain NZE10 / CBS 128990)</name>
    <name type="common">Red band needle blight fungus</name>
    <name type="synonym">Mycosphaerella pini</name>
    <dbReference type="NCBI Taxonomy" id="675120"/>
    <lineage>
        <taxon>Eukaryota</taxon>
        <taxon>Fungi</taxon>
        <taxon>Dikarya</taxon>
        <taxon>Ascomycota</taxon>
        <taxon>Pezizomycotina</taxon>
        <taxon>Dothideomycetes</taxon>
        <taxon>Dothideomycetidae</taxon>
        <taxon>Mycosphaerellales</taxon>
        <taxon>Mycosphaerellaceae</taxon>
        <taxon>Dothistroma</taxon>
    </lineage>
</organism>
<feature type="region of interest" description="Disordered" evidence="12">
    <location>
        <begin position="59"/>
        <end position="83"/>
    </location>
</feature>
<evidence type="ECO:0000256" key="4">
    <source>
        <dbReference type="ARBA" id="ARBA00019691"/>
    </source>
</evidence>
<dbReference type="EMBL" id="KB446536">
    <property type="protein sequence ID" value="EME47699.1"/>
    <property type="molecule type" value="Genomic_DNA"/>
</dbReference>
<keyword evidence="14" id="KW-1185">Reference proteome</keyword>
<evidence type="ECO:0000256" key="3">
    <source>
        <dbReference type="ARBA" id="ARBA00011837"/>
    </source>
</evidence>
<reference evidence="14" key="1">
    <citation type="journal article" date="2012" name="PLoS Genet.">
        <title>The genomes of the fungal plant pathogens Cladosporium fulvum and Dothistroma septosporum reveal adaptation to different hosts and lifestyles but also signatures of common ancestry.</title>
        <authorList>
            <person name="de Wit P.J.G.M."/>
            <person name="van der Burgt A."/>
            <person name="Oekmen B."/>
            <person name="Stergiopoulos I."/>
            <person name="Abd-Elsalam K.A."/>
            <person name="Aerts A.L."/>
            <person name="Bahkali A.H."/>
            <person name="Beenen H.G."/>
            <person name="Chettri P."/>
            <person name="Cox M.P."/>
            <person name="Datema E."/>
            <person name="de Vries R.P."/>
            <person name="Dhillon B."/>
            <person name="Ganley A.R."/>
            <person name="Griffiths S.A."/>
            <person name="Guo Y."/>
            <person name="Hamelin R.C."/>
            <person name="Henrissat B."/>
            <person name="Kabir M.S."/>
            <person name="Jashni M.K."/>
            <person name="Kema G."/>
            <person name="Klaubauf S."/>
            <person name="Lapidus A."/>
            <person name="Levasseur A."/>
            <person name="Lindquist E."/>
            <person name="Mehrabi R."/>
            <person name="Ohm R.A."/>
            <person name="Owen T.J."/>
            <person name="Salamov A."/>
            <person name="Schwelm A."/>
            <person name="Schijlen E."/>
            <person name="Sun H."/>
            <person name="van den Burg H.A."/>
            <person name="van Ham R.C.H.J."/>
            <person name="Zhang S."/>
            <person name="Goodwin S.B."/>
            <person name="Grigoriev I.V."/>
            <person name="Collemare J."/>
            <person name="Bradshaw R.E."/>
        </authorList>
    </citation>
    <scope>NUCLEOTIDE SEQUENCE [LARGE SCALE GENOMIC DNA]</scope>
    <source>
        <strain evidence="14">NZE10 / CBS 128990</strain>
    </source>
</reference>
<comment type="subunit">
    <text evidence="3 10">Component of the Mediator complex.</text>
</comment>
<keyword evidence="5 10" id="KW-0805">Transcription regulation</keyword>
<accession>N1PZR4</accession>
<dbReference type="AlphaFoldDB" id="N1PZR4"/>
<dbReference type="OMA" id="LTTYHDH"/>
<dbReference type="GO" id="GO:0003712">
    <property type="term" value="F:transcription coregulator activity"/>
    <property type="evidence" value="ECO:0007669"/>
    <property type="project" value="TreeGrafter"/>
</dbReference>
<evidence type="ECO:0000256" key="8">
    <source>
        <dbReference type="ARBA" id="ARBA00023242"/>
    </source>
</evidence>
<evidence type="ECO:0000256" key="7">
    <source>
        <dbReference type="ARBA" id="ARBA00023163"/>
    </source>
</evidence>
<dbReference type="InterPro" id="IPR021384">
    <property type="entry name" value="Mediator_Med21"/>
</dbReference>
<evidence type="ECO:0000256" key="6">
    <source>
        <dbReference type="ARBA" id="ARBA00023159"/>
    </source>
</evidence>
<evidence type="ECO:0000256" key="2">
    <source>
        <dbReference type="ARBA" id="ARBA00005770"/>
    </source>
</evidence>
<keyword evidence="6 10" id="KW-0010">Activator</keyword>
<dbReference type="GO" id="GO:0006357">
    <property type="term" value="P:regulation of transcription by RNA polymerase II"/>
    <property type="evidence" value="ECO:0007669"/>
    <property type="project" value="TreeGrafter"/>
</dbReference>
<reference evidence="13 14" key="2">
    <citation type="journal article" date="2012" name="PLoS Pathog.">
        <title>Diverse lifestyles and strategies of plant pathogenesis encoded in the genomes of eighteen Dothideomycetes fungi.</title>
        <authorList>
            <person name="Ohm R.A."/>
            <person name="Feau N."/>
            <person name="Henrissat B."/>
            <person name="Schoch C.L."/>
            <person name="Horwitz B.A."/>
            <person name="Barry K.W."/>
            <person name="Condon B.J."/>
            <person name="Copeland A.C."/>
            <person name="Dhillon B."/>
            <person name="Glaser F."/>
            <person name="Hesse C.N."/>
            <person name="Kosti I."/>
            <person name="LaButti K."/>
            <person name="Lindquist E.A."/>
            <person name="Lucas S."/>
            <person name="Salamov A.A."/>
            <person name="Bradshaw R.E."/>
            <person name="Ciuffetti L."/>
            <person name="Hamelin R.C."/>
            <person name="Kema G.H.J."/>
            <person name="Lawrence C."/>
            <person name="Scott J.A."/>
            <person name="Spatafora J.W."/>
            <person name="Turgeon B.G."/>
            <person name="de Wit P.J.G.M."/>
            <person name="Zhong S."/>
            <person name="Goodwin S.B."/>
            <person name="Grigoriev I.V."/>
        </authorList>
    </citation>
    <scope>NUCLEOTIDE SEQUENCE [LARGE SCALE GENOMIC DNA]</scope>
    <source>
        <strain evidence="14">NZE10 / CBS 128990</strain>
    </source>
</reference>
<sequence>MSSAADSLTQLQDCVDTMLTMMYANLKYIQDRAPYSEIEGQPSQAPQGPITSVDTTMNGDGTAFAQNGNNDSATPVPEGPNKFTHELEDRAKDLVLQQKAMEYIIERLPGLGTSEAEQEKRMRELQVELRQLEQERALKELEKDAMVDLLGEAIGKIQRIP</sequence>
<evidence type="ECO:0000313" key="14">
    <source>
        <dbReference type="Proteomes" id="UP000016933"/>
    </source>
</evidence>
<keyword evidence="7 10" id="KW-0804">Transcription</keyword>
<evidence type="ECO:0000256" key="11">
    <source>
        <dbReference type="SAM" id="Coils"/>
    </source>
</evidence>
<dbReference type="Gene3D" id="6.10.280.10">
    <property type="entry name" value="Mediator complex, subunit Med21"/>
    <property type="match status" value="1"/>
</dbReference>
<feature type="compositionally biased region" description="Polar residues" evidence="12">
    <location>
        <begin position="59"/>
        <end position="73"/>
    </location>
</feature>
<evidence type="ECO:0000256" key="1">
    <source>
        <dbReference type="ARBA" id="ARBA00004123"/>
    </source>
</evidence>
<dbReference type="Pfam" id="PF11221">
    <property type="entry name" value="Med21"/>
    <property type="match status" value="1"/>
</dbReference>